<dbReference type="EMBL" id="JASGBQ010000001">
    <property type="protein sequence ID" value="MDI9241181.1"/>
    <property type="molecule type" value="Genomic_DNA"/>
</dbReference>
<protein>
    <submittedName>
        <fullName evidence="2">SpoIID/LytB domain-containing protein</fullName>
    </submittedName>
</protein>
<dbReference type="Proteomes" id="UP001300383">
    <property type="component" value="Unassembled WGS sequence"/>
</dbReference>
<keyword evidence="3" id="KW-1185">Reference proteome</keyword>
<evidence type="ECO:0000259" key="1">
    <source>
        <dbReference type="Pfam" id="PF08486"/>
    </source>
</evidence>
<evidence type="ECO:0000313" key="2">
    <source>
        <dbReference type="EMBL" id="MDI9241181.1"/>
    </source>
</evidence>
<proteinExistence type="predicted"/>
<dbReference type="InterPro" id="IPR013693">
    <property type="entry name" value="SpoIID/LytB_N"/>
</dbReference>
<gene>
    <name evidence="2" type="ORF">QJ036_01640</name>
</gene>
<dbReference type="Pfam" id="PF08486">
    <property type="entry name" value="SpoIID"/>
    <property type="match status" value="1"/>
</dbReference>
<organism evidence="2 3">
    <name type="scientific">Fusibacillus kribbianus</name>
    <dbReference type="NCBI Taxonomy" id="3044208"/>
    <lineage>
        <taxon>Bacteria</taxon>
        <taxon>Bacillati</taxon>
        <taxon>Bacillota</taxon>
        <taxon>Clostridia</taxon>
        <taxon>Lachnospirales</taxon>
        <taxon>Lachnospiraceae</taxon>
        <taxon>Fusibacillus</taxon>
    </lineage>
</organism>
<reference evidence="2 3" key="1">
    <citation type="submission" date="2023-05" db="EMBL/GenBank/DDBJ databases">
        <title>[ruminococcus] sp. nov., isolated from a pig farm feces dump.</title>
        <authorList>
            <person name="Chang Y.-H."/>
        </authorList>
    </citation>
    <scope>NUCLEOTIDE SEQUENCE [LARGE SCALE GENOMIC DNA]</scope>
    <source>
        <strain evidence="2 3">YH-rum2234</strain>
    </source>
</reference>
<dbReference type="RefSeq" id="WP_283229683.1">
    <property type="nucleotide sequence ID" value="NZ_JASGBQ010000001.1"/>
</dbReference>
<dbReference type="AlphaFoldDB" id="A0AAP4EXT3"/>
<feature type="domain" description="Sporulation stage II protein D amidase enhancer LytB N-terminal" evidence="1">
    <location>
        <begin position="53"/>
        <end position="141"/>
    </location>
</feature>
<dbReference type="NCBIfam" id="TIGR02669">
    <property type="entry name" value="SpoIID_LytB"/>
    <property type="match status" value="1"/>
</dbReference>
<accession>A0AAP4EXT3</accession>
<name>A0AAP4EXT3_9FIRM</name>
<comment type="caution">
    <text evidence="2">The sequence shown here is derived from an EMBL/GenBank/DDBJ whole genome shotgun (WGS) entry which is preliminary data.</text>
</comment>
<evidence type="ECO:0000313" key="3">
    <source>
        <dbReference type="Proteomes" id="UP001300383"/>
    </source>
</evidence>
<sequence length="316" mass="34247">MKKKGTSVFCGTILLLLFPYLVTLFASGKITVVPQKLAKSGKIILQTGLYGTGEIDLEEYVIGTAASQIPGSFEGEAVKAQMILARTYLYKAMGGRDRIDGSELYCTYLDTAGRKQAWGEQYEEYEQKFESAAMETAGMVILCDGELTDAMFHRASAGATRDGGEARPYMKSVDSSRDMEMEDFVAIREFTPEEAAAAIKKIRGRDITASDAAGIQIISRDSAGYVTGVLVEAEEYTGDEIAAALELPSPAFSVSKTEKGLKFVTKGSGHGYGLSQWGANRLAEEGKDAVTILNTYFQNISVEKMKLTEGQPEMSS</sequence>
<dbReference type="GO" id="GO:0030435">
    <property type="term" value="P:sporulation resulting in formation of a cellular spore"/>
    <property type="evidence" value="ECO:0007669"/>
    <property type="project" value="InterPro"/>
</dbReference>
<dbReference type="InterPro" id="IPR013486">
    <property type="entry name" value="SpoIID/LytB"/>
</dbReference>